<comment type="catalytic activity">
    <reaction evidence="1">
        <text>ATP + protein L-histidine = ADP + protein N-phospho-L-histidine.</text>
        <dbReference type="EC" id="2.7.13.3"/>
    </reaction>
</comment>
<keyword evidence="8" id="KW-0472">Membrane</keyword>
<dbReference type="InterPro" id="IPR003594">
    <property type="entry name" value="HATPase_dom"/>
</dbReference>
<dbReference type="Proteomes" id="UP000295788">
    <property type="component" value="Unassembled WGS sequence"/>
</dbReference>
<dbReference type="SUPFAM" id="SSF55874">
    <property type="entry name" value="ATPase domain of HSP90 chaperone/DNA topoisomerase II/histidine kinase"/>
    <property type="match status" value="1"/>
</dbReference>
<evidence type="ECO:0000256" key="8">
    <source>
        <dbReference type="SAM" id="Phobius"/>
    </source>
</evidence>
<evidence type="ECO:0000256" key="3">
    <source>
        <dbReference type="ARBA" id="ARBA00022679"/>
    </source>
</evidence>
<dbReference type="EMBL" id="SMAB01000003">
    <property type="protein sequence ID" value="TCS83795.1"/>
    <property type="molecule type" value="Genomic_DNA"/>
</dbReference>
<feature type="domain" description="Histidine kinase" evidence="9">
    <location>
        <begin position="247"/>
        <end position="443"/>
    </location>
</feature>
<feature type="transmembrane region" description="Helical" evidence="8">
    <location>
        <begin position="60"/>
        <end position="77"/>
    </location>
</feature>
<feature type="transmembrane region" description="Helical" evidence="8">
    <location>
        <begin position="161"/>
        <end position="185"/>
    </location>
</feature>
<dbReference type="AlphaFoldDB" id="A0A4R3KK80"/>
<evidence type="ECO:0000256" key="2">
    <source>
        <dbReference type="ARBA" id="ARBA00012438"/>
    </source>
</evidence>
<proteinExistence type="predicted"/>
<dbReference type="PANTHER" id="PTHR40448">
    <property type="entry name" value="TWO-COMPONENT SENSOR HISTIDINE KINASE"/>
    <property type="match status" value="1"/>
</dbReference>
<keyword evidence="6" id="KW-0067">ATP-binding</keyword>
<dbReference type="GO" id="GO:0005524">
    <property type="term" value="F:ATP binding"/>
    <property type="evidence" value="ECO:0007669"/>
    <property type="project" value="UniProtKB-KW"/>
</dbReference>
<evidence type="ECO:0000313" key="11">
    <source>
        <dbReference type="Proteomes" id="UP000295788"/>
    </source>
</evidence>
<keyword evidence="8" id="KW-0812">Transmembrane</keyword>
<accession>A0A4R3KK80</accession>
<evidence type="ECO:0000313" key="10">
    <source>
        <dbReference type="EMBL" id="TCS83795.1"/>
    </source>
</evidence>
<dbReference type="PRINTS" id="PR00344">
    <property type="entry name" value="BCTRLSENSOR"/>
</dbReference>
<dbReference type="SMART" id="SM00387">
    <property type="entry name" value="HATPase_c"/>
    <property type="match status" value="1"/>
</dbReference>
<evidence type="ECO:0000256" key="6">
    <source>
        <dbReference type="ARBA" id="ARBA00022840"/>
    </source>
</evidence>
<dbReference type="GO" id="GO:0004673">
    <property type="term" value="F:protein histidine kinase activity"/>
    <property type="evidence" value="ECO:0007669"/>
    <property type="project" value="UniProtKB-EC"/>
</dbReference>
<sequence>MSFILNYLFITFPEFFTIFLWGTTLFGYRFSEIKKQILFMAAFSGLFSDLLWKINILSDFRILITLTSSFLLYKFILKNSWIRSFFIFFSTFFSLLITESIIVIVVGQFINIDDILQSFPLKFLITFLYLSPLMLGTWILHKKNKSILSFFNQNGYDRKKALYWTMIFVFAFLQGYLIIYMNYAFYIEEYQFLHKEIIFKISGFPIVSLILIIANIVLIYFTIKLKNYHLEKEIIQYEDSYHENIQNLIHTLKSERHDYLNEIQTLYILAKTESFDELKQYIQQLVNNIQSLNRVTQIKNIPVSALLHSKWNEIESKGVALEVITKTSDIFPTIKGYDLVKIISNILDNALRAVTEFPVKNPKIEFIWDKQGNEAVISIANNGPKIEKELLSKIFQQGFSTKKANGQHGYGLSIVKKIIEKYHGSIEVLSDDHKTEFIMKIPL</sequence>
<keyword evidence="5 10" id="KW-0418">Kinase</keyword>
<dbReference type="PROSITE" id="PS50109">
    <property type="entry name" value="HIS_KIN"/>
    <property type="match status" value="1"/>
</dbReference>
<dbReference type="InterPro" id="IPR004358">
    <property type="entry name" value="Sig_transdc_His_kin-like_C"/>
</dbReference>
<dbReference type="Gene3D" id="3.30.565.10">
    <property type="entry name" value="Histidine kinase-like ATPase, C-terminal domain"/>
    <property type="match status" value="1"/>
</dbReference>
<dbReference type="RefSeq" id="WP_132767195.1">
    <property type="nucleotide sequence ID" value="NZ_SMAB01000003.1"/>
</dbReference>
<evidence type="ECO:0000256" key="7">
    <source>
        <dbReference type="ARBA" id="ARBA00023012"/>
    </source>
</evidence>
<dbReference type="GO" id="GO:0042802">
    <property type="term" value="F:identical protein binding"/>
    <property type="evidence" value="ECO:0007669"/>
    <property type="project" value="TreeGrafter"/>
</dbReference>
<reference evidence="10 11" key="1">
    <citation type="submission" date="2019-03" db="EMBL/GenBank/DDBJ databases">
        <title>Genomic Encyclopedia of Type Strains, Phase IV (KMG-IV): sequencing the most valuable type-strain genomes for metagenomic binning, comparative biology and taxonomic classification.</title>
        <authorList>
            <person name="Goeker M."/>
        </authorList>
    </citation>
    <scope>NUCLEOTIDE SEQUENCE [LARGE SCALE GENOMIC DNA]</scope>
    <source>
        <strain evidence="10 11">DSM 23802</strain>
    </source>
</reference>
<dbReference type="InterPro" id="IPR005467">
    <property type="entry name" value="His_kinase_dom"/>
</dbReference>
<dbReference type="Pfam" id="PF14689">
    <property type="entry name" value="SPOB_a"/>
    <property type="match status" value="1"/>
</dbReference>
<keyword evidence="7" id="KW-0902">Two-component regulatory system</keyword>
<gene>
    <name evidence="10" type="ORF">EDD72_103120</name>
</gene>
<keyword evidence="11" id="KW-1185">Reference proteome</keyword>
<feature type="transmembrane region" description="Helical" evidence="8">
    <location>
        <begin position="197"/>
        <end position="223"/>
    </location>
</feature>
<evidence type="ECO:0000256" key="1">
    <source>
        <dbReference type="ARBA" id="ARBA00000085"/>
    </source>
</evidence>
<dbReference type="InterPro" id="IPR039506">
    <property type="entry name" value="SPOB_a"/>
</dbReference>
<keyword evidence="3" id="KW-0808">Transferase</keyword>
<feature type="transmembrane region" description="Helical" evidence="8">
    <location>
        <begin position="119"/>
        <end position="140"/>
    </location>
</feature>
<dbReference type="GO" id="GO:0000160">
    <property type="term" value="P:phosphorelay signal transduction system"/>
    <property type="evidence" value="ECO:0007669"/>
    <property type="project" value="UniProtKB-KW"/>
</dbReference>
<comment type="caution">
    <text evidence="10">The sequence shown here is derived from an EMBL/GenBank/DDBJ whole genome shotgun (WGS) entry which is preliminary data.</text>
</comment>
<dbReference type="InterPro" id="IPR036890">
    <property type="entry name" value="HATPase_C_sf"/>
</dbReference>
<dbReference type="Gene3D" id="1.10.287.130">
    <property type="match status" value="1"/>
</dbReference>
<feature type="transmembrane region" description="Helical" evidence="8">
    <location>
        <begin position="6"/>
        <end position="28"/>
    </location>
</feature>
<dbReference type="Pfam" id="PF02518">
    <property type="entry name" value="HATPase_c"/>
    <property type="match status" value="1"/>
</dbReference>
<keyword evidence="4" id="KW-0547">Nucleotide-binding</keyword>
<protein>
    <recommendedName>
        <fullName evidence="2">histidine kinase</fullName>
        <ecNumber evidence="2">2.7.13.3</ecNumber>
    </recommendedName>
</protein>
<keyword evidence="8" id="KW-1133">Transmembrane helix</keyword>
<evidence type="ECO:0000259" key="9">
    <source>
        <dbReference type="PROSITE" id="PS50109"/>
    </source>
</evidence>
<dbReference type="OrthoDB" id="3173688at2"/>
<dbReference type="PANTHER" id="PTHR40448:SF1">
    <property type="entry name" value="TWO-COMPONENT SENSOR HISTIDINE KINASE"/>
    <property type="match status" value="1"/>
</dbReference>
<organism evidence="10 11">
    <name type="scientific">Tepidibacillus fermentans</name>
    <dbReference type="NCBI Taxonomy" id="1281767"/>
    <lineage>
        <taxon>Bacteria</taxon>
        <taxon>Bacillati</taxon>
        <taxon>Bacillota</taxon>
        <taxon>Bacilli</taxon>
        <taxon>Bacillales</taxon>
        <taxon>Bacillaceae</taxon>
        <taxon>Tepidibacillus</taxon>
    </lineage>
</organism>
<dbReference type="EC" id="2.7.13.3" evidence="2"/>
<evidence type="ECO:0000256" key="5">
    <source>
        <dbReference type="ARBA" id="ARBA00022777"/>
    </source>
</evidence>
<evidence type="ECO:0000256" key="4">
    <source>
        <dbReference type="ARBA" id="ARBA00022741"/>
    </source>
</evidence>
<feature type="transmembrane region" description="Helical" evidence="8">
    <location>
        <begin position="84"/>
        <end position="107"/>
    </location>
</feature>
<name>A0A4R3KK80_9BACI</name>